<evidence type="ECO:0000313" key="2">
    <source>
        <dbReference type="EMBL" id="WUM22138.1"/>
    </source>
</evidence>
<dbReference type="InterPro" id="IPR029044">
    <property type="entry name" value="Nucleotide-diphossugar_trans"/>
</dbReference>
<keyword evidence="3" id="KW-1185">Reference proteome</keyword>
<dbReference type="KEGG" id="whr:OG579_10385"/>
<dbReference type="EMBL" id="CP108021">
    <property type="protein sequence ID" value="WUM22138.1"/>
    <property type="molecule type" value="Genomic_DNA"/>
</dbReference>
<dbReference type="GO" id="GO:0016779">
    <property type="term" value="F:nucleotidyltransferase activity"/>
    <property type="evidence" value="ECO:0007669"/>
    <property type="project" value="UniProtKB-ARBA"/>
</dbReference>
<gene>
    <name evidence="2" type="ORF">OG579_10385</name>
</gene>
<dbReference type="InterPro" id="IPR025877">
    <property type="entry name" value="MobA-like_NTP_Trfase"/>
</dbReference>
<proteinExistence type="predicted"/>
<dbReference type="SUPFAM" id="SSF53448">
    <property type="entry name" value="Nucleotide-diphospho-sugar transferases"/>
    <property type="match status" value="1"/>
</dbReference>
<dbReference type="Pfam" id="PF12804">
    <property type="entry name" value="NTP_transf_3"/>
    <property type="match status" value="1"/>
</dbReference>
<accession>A0AAU4K848</accession>
<protein>
    <submittedName>
        <fullName evidence="2">NTP transferase domain-containing protein</fullName>
    </submittedName>
</protein>
<keyword evidence="2" id="KW-0808">Transferase</keyword>
<dbReference type="Gene3D" id="3.90.550.10">
    <property type="entry name" value="Spore Coat Polysaccharide Biosynthesis Protein SpsA, Chain A"/>
    <property type="match status" value="1"/>
</dbReference>
<reference evidence="2 3" key="1">
    <citation type="submission" date="2022-10" db="EMBL/GenBank/DDBJ databases">
        <title>The complete genomes of actinobacterial strains from the NBC collection.</title>
        <authorList>
            <person name="Joergensen T.S."/>
            <person name="Alvarez Arevalo M."/>
            <person name="Sterndorff E.B."/>
            <person name="Faurdal D."/>
            <person name="Vuksanovic O."/>
            <person name="Mourched A.-S."/>
            <person name="Charusanti P."/>
            <person name="Shaw S."/>
            <person name="Blin K."/>
            <person name="Weber T."/>
        </authorList>
    </citation>
    <scope>NUCLEOTIDE SEQUENCE [LARGE SCALE GENOMIC DNA]</scope>
    <source>
        <strain evidence="2 3">NBC_00319</strain>
    </source>
</reference>
<feature type="domain" description="MobA-like NTP transferase" evidence="1">
    <location>
        <begin position="16"/>
        <end position="170"/>
    </location>
</feature>
<dbReference type="RefSeq" id="WP_328859067.1">
    <property type="nucleotide sequence ID" value="NZ_CP108021.1"/>
</dbReference>
<sequence>MSAPGRGVRGGGQVVGVVLAAGAGARFGGPKVLAADGRWLRTAVDALVDGGCDRVVVTLGAAVVDVPHPAISVVVGDWAEGLSASVRAGLDAAVAQGADTGVVLLVVDTPDTRADHVRRVLAASRRHPDSLARAVFGGRPGHPVYLGAHHLAAVRAGLAGDRGAGAFLAGRGDVVDVECGDLSDGHDIDR</sequence>
<dbReference type="PANTHER" id="PTHR43777">
    <property type="entry name" value="MOLYBDENUM COFACTOR CYTIDYLYLTRANSFERASE"/>
    <property type="match status" value="1"/>
</dbReference>
<dbReference type="AlphaFoldDB" id="A0AAU4K848"/>
<dbReference type="Proteomes" id="UP001432128">
    <property type="component" value="Chromosome"/>
</dbReference>
<organism evidence="2 3">
    <name type="scientific">Williamsia herbipolensis</name>
    <dbReference type="NCBI Taxonomy" id="1603258"/>
    <lineage>
        <taxon>Bacteria</taxon>
        <taxon>Bacillati</taxon>
        <taxon>Actinomycetota</taxon>
        <taxon>Actinomycetes</taxon>
        <taxon>Mycobacteriales</taxon>
        <taxon>Nocardiaceae</taxon>
        <taxon>Williamsia</taxon>
    </lineage>
</organism>
<dbReference type="PANTHER" id="PTHR43777:SF1">
    <property type="entry name" value="MOLYBDENUM COFACTOR CYTIDYLYLTRANSFERASE"/>
    <property type="match status" value="1"/>
</dbReference>
<name>A0AAU4K848_9NOCA</name>
<evidence type="ECO:0000259" key="1">
    <source>
        <dbReference type="Pfam" id="PF12804"/>
    </source>
</evidence>
<evidence type="ECO:0000313" key="3">
    <source>
        <dbReference type="Proteomes" id="UP001432128"/>
    </source>
</evidence>